<gene>
    <name evidence="4" type="ORF">CDAUBV1_LOCUS9664</name>
</gene>
<evidence type="ECO:0000313" key="4">
    <source>
        <dbReference type="EMBL" id="CAL5135527.1"/>
    </source>
</evidence>
<dbReference type="EMBL" id="CAXLJL010000267">
    <property type="protein sequence ID" value="CAL5135527.1"/>
    <property type="molecule type" value="Genomic_DNA"/>
</dbReference>
<keyword evidence="2" id="KW-0732">Signal</keyword>
<feature type="domain" description="Saposin B-type" evidence="3">
    <location>
        <begin position="21"/>
        <end position="99"/>
    </location>
</feature>
<dbReference type="AlphaFoldDB" id="A0AAV2TGV8"/>
<evidence type="ECO:0000313" key="5">
    <source>
        <dbReference type="Proteomes" id="UP001497525"/>
    </source>
</evidence>
<dbReference type="InterPro" id="IPR008139">
    <property type="entry name" value="SaposinB_dom"/>
</dbReference>
<sequence length="107" mass="12304">MNALFAVLFIVVATQATSDTNDKWCDLCKDCLQQVKEIIVAKGEDKDILAAIDKYCRKVLDVDGCKRYWRYYLPDLKEDGEDIDPELYCQRALQCQPQQPPQQIATD</sequence>
<evidence type="ECO:0000256" key="2">
    <source>
        <dbReference type="SAM" id="SignalP"/>
    </source>
</evidence>
<comment type="caution">
    <text evidence="4">The sequence shown here is derived from an EMBL/GenBank/DDBJ whole genome shotgun (WGS) entry which is preliminary data.</text>
</comment>
<evidence type="ECO:0000259" key="3">
    <source>
        <dbReference type="PROSITE" id="PS50015"/>
    </source>
</evidence>
<dbReference type="Gene3D" id="1.10.225.10">
    <property type="entry name" value="Saposin-like"/>
    <property type="match status" value="1"/>
</dbReference>
<proteinExistence type="predicted"/>
<keyword evidence="1" id="KW-1015">Disulfide bond</keyword>
<dbReference type="Proteomes" id="UP001497525">
    <property type="component" value="Unassembled WGS sequence"/>
</dbReference>
<dbReference type="SUPFAM" id="SSF47862">
    <property type="entry name" value="Saposin"/>
    <property type="match status" value="1"/>
</dbReference>
<feature type="chain" id="PRO_5043506245" description="Saposin B-type domain-containing protein" evidence="2">
    <location>
        <begin position="19"/>
        <end position="107"/>
    </location>
</feature>
<organism evidence="4 5">
    <name type="scientific">Calicophoron daubneyi</name>
    <name type="common">Rumen fluke</name>
    <name type="synonym">Paramphistomum daubneyi</name>
    <dbReference type="NCBI Taxonomy" id="300641"/>
    <lineage>
        <taxon>Eukaryota</taxon>
        <taxon>Metazoa</taxon>
        <taxon>Spiralia</taxon>
        <taxon>Lophotrochozoa</taxon>
        <taxon>Platyhelminthes</taxon>
        <taxon>Trematoda</taxon>
        <taxon>Digenea</taxon>
        <taxon>Plagiorchiida</taxon>
        <taxon>Pronocephalata</taxon>
        <taxon>Paramphistomoidea</taxon>
        <taxon>Paramphistomidae</taxon>
        <taxon>Calicophoron</taxon>
    </lineage>
</organism>
<dbReference type="InterPro" id="IPR011001">
    <property type="entry name" value="Saposin-like"/>
</dbReference>
<accession>A0AAV2TGV8</accession>
<evidence type="ECO:0000256" key="1">
    <source>
        <dbReference type="ARBA" id="ARBA00023157"/>
    </source>
</evidence>
<feature type="signal peptide" evidence="2">
    <location>
        <begin position="1"/>
        <end position="18"/>
    </location>
</feature>
<dbReference type="PROSITE" id="PS50015">
    <property type="entry name" value="SAP_B"/>
    <property type="match status" value="1"/>
</dbReference>
<name>A0AAV2TGV8_CALDB</name>
<protein>
    <recommendedName>
        <fullName evidence="3">Saposin B-type domain-containing protein</fullName>
    </recommendedName>
</protein>
<reference evidence="4" key="1">
    <citation type="submission" date="2024-06" db="EMBL/GenBank/DDBJ databases">
        <authorList>
            <person name="Liu X."/>
            <person name="Lenzi L."/>
            <person name="Haldenby T S."/>
            <person name="Uol C."/>
        </authorList>
    </citation>
    <scope>NUCLEOTIDE SEQUENCE</scope>
</reference>